<dbReference type="Gene3D" id="1.10.10.60">
    <property type="entry name" value="Homeodomain-like"/>
    <property type="match status" value="2"/>
</dbReference>
<dbReference type="SMART" id="SM00342">
    <property type="entry name" value="HTH_ARAC"/>
    <property type="match status" value="1"/>
</dbReference>
<keyword evidence="11" id="KW-0175">Coiled coil</keyword>
<dbReference type="PROSITE" id="PS01124">
    <property type="entry name" value="HTH_ARAC_FAMILY_2"/>
    <property type="match status" value="1"/>
</dbReference>
<evidence type="ECO:0000256" key="11">
    <source>
        <dbReference type="SAM" id="Coils"/>
    </source>
</evidence>
<evidence type="ECO:0000313" key="14">
    <source>
        <dbReference type="EMBL" id="MBC5686233.1"/>
    </source>
</evidence>
<keyword evidence="5" id="KW-0902">Two-component regulatory system</keyword>
<keyword evidence="15" id="KW-1185">Reference proteome</keyword>
<gene>
    <name evidence="14" type="ORF">H8R94_06375</name>
</gene>
<sequence length="535" mass="61631">MLKVFLVEDEFVMREGIKNNIDWASHGYEFCGEAGDGEVAYPMIQKCKPDIVITDIRMPFMDGLELSKLIKKEMPWIEIIILTGFEEFAYAKEAIKLGVAQYLSKPISGDELLQELDQLAEKIREKKREQEVREQYQREMEENVQKNRKDFFKYLVTGSKTPVELLEMADHLELDISAIWYNIVLVQIKSTRHARDEFSSSIVEAEETLKAYESESDVLAFERSLEGKALLFKGDSREEIEEKEKLFLEVLQKTIGTYHHLVYYVGMGEPVNRLRELPESFEQARRAFAHRYLQKENMVIRSQDSEKAEAEEAFSIESVNTKEVNRGKITEFLKVGGSDEVVYFVEEFFRGVGTNALKSGIFRQYIVMDAYFCVSDFLESIHVGKEQVAAPDLNSGIVGDEKEAMDYVQGILQKAVNLREQRATDRYRDVIEQVMHYIGENYAEEDLSLNTVASYVNFSPNHLSTIFSQQTGQTFIKYLTDYRMGKAKELLRCTGEKSSAISLLVGYKDAHYFSYLFKKTQGMTPTQYRNGAKTV</sequence>
<proteinExistence type="predicted"/>
<evidence type="ECO:0000256" key="4">
    <source>
        <dbReference type="ARBA" id="ARBA00022553"/>
    </source>
</evidence>
<evidence type="ECO:0000256" key="1">
    <source>
        <dbReference type="ARBA" id="ARBA00004496"/>
    </source>
</evidence>
<evidence type="ECO:0000313" key="15">
    <source>
        <dbReference type="Proteomes" id="UP000643810"/>
    </source>
</evidence>
<accession>A0ABR7GFL3</accession>
<name>A0ABR7GFL3_9FIRM</name>
<feature type="modified residue" description="4-aspartylphosphate" evidence="10">
    <location>
        <position position="55"/>
    </location>
</feature>
<comment type="subcellular location">
    <subcellularLocation>
        <location evidence="1">Cytoplasm</location>
    </subcellularLocation>
</comment>
<reference evidence="14 15" key="1">
    <citation type="submission" date="2020-08" db="EMBL/GenBank/DDBJ databases">
        <title>Genome public.</title>
        <authorList>
            <person name="Liu C."/>
            <person name="Sun Q."/>
        </authorList>
    </citation>
    <scope>NUCLEOTIDE SEQUENCE [LARGE SCALE GENOMIC DNA]</scope>
    <source>
        <strain evidence="14 15">NSJ-9</strain>
    </source>
</reference>
<dbReference type="PANTHER" id="PTHR42713">
    <property type="entry name" value="HISTIDINE KINASE-RELATED"/>
    <property type="match status" value="1"/>
</dbReference>
<comment type="function">
    <text evidence="9">May play the central regulatory role in sporulation. It may be an element of the effector pathway responsible for the activation of sporulation genes in response to nutritional stress. Spo0A may act in concert with spo0H (a sigma factor) to control the expression of some genes that are critical to the sporulation process.</text>
</comment>
<comment type="caution">
    <text evidence="14">The sequence shown here is derived from an EMBL/GenBank/DDBJ whole genome shotgun (WGS) entry which is preliminary data.</text>
</comment>
<organism evidence="14 15">
    <name type="scientific">Roseburia lenta</name>
    <dbReference type="NCBI Taxonomy" id="2763061"/>
    <lineage>
        <taxon>Bacteria</taxon>
        <taxon>Bacillati</taxon>
        <taxon>Bacillota</taxon>
        <taxon>Clostridia</taxon>
        <taxon>Lachnospirales</taxon>
        <taxon>Lachnospiraceae</taxon>
        <taxon>Roseburia</taxon>
    </lineage>
</organism>
<dbReference type="SUPFAM" id="SSF46689">
    <property type="entry name" value="Homeodomain-like"/>
    <property type="match status" value="2"/>
</dbReference>
<dbReference type="PROSITE" id="PS50110">
    <property type="entry name" value="RESPONSE_REGULATORY"/>
    <property type="match status" value="1"/>
</dbReference>
<dbReference type="Proteomes" id="UP000643810">
    <property type="component" value="Unassembled WGS sequence"/>
</dbReference>
<keyword evidence="3" id="KW-0963">Cytoplasm</keyword>
<feature type="domain" description="Response regulatory" evidence="13">
    <location>
        <begin position="3"/>
        <end position="120"/>
    </location>
</feature>
<evidence type="ECO:0000256" key="6">
    <source>
        <dbReference type="ARBA" id="ARBA00023015"/>
    </source>
</evidence>
<dbReference type="SMART" id="SM00448">
    <property type="entry name" value="REC"/>
    <property type="match status" value="1"/>
</dbReference>
<evidence type="ECO:0000256" key="7">
    <source>
        <dbReference type="ARBA" id="ARBA00023125"/>
    </source>
</evidence>
<keyword evidence="7" id="KW-0238">DNA-binding</keyword>
<dbReference type="InterPro" id="IPR018060">
    <property type="entry name" value="HTH_AraC"/>
</dbReference>
<dbReference type="Pfam" id="PF12833">
    <property type="entry name" value="HTH_18"/>
    <property type="match status" value="1"/>
</dbReference>
<evidence type="ECO:0000259" key="12">
    <source>
        <dbReference type="PROSITE" id="PS01124"/>
    </source>
</evidence>
<dbReference type="InterPro" id="IPR041522">
    <property type="entry name" value="CdaR_GGDEF"/>
</dbReference>
<keyword evidence="4 10" id="KW-0597">Phosphoprotein</keyword>
<evidence type="ECO:0000256" key="5">
    <source>
        <dbReference type="ARBA" id="ARBA00023012"/>
    </source>
</evidence>
<dbReference type="InterPro" id="IPR011006">
    <property type="entry name" value="CheY-like_superfamily"/>
</dbReference>
<dbReference type="PANTHER" id="PTHR42713:SF3">
    <property type="entry name" value="TRANSCRIPTIONAL REGULATORY PROTEIN HPTR"/>
    <property type="match status" value="1"/>
</dbReference>
<evidence type="ECO:0000256" key="2">
    <source>
        <dbReference type="ARBA" id="ARBA00018672"/>
    </source>
</evidence>
<dbReference type="Gene3D" id="3.40.50.2300">
    <property type="match status" value="1"/>
</dbReference>
<dbReference type="InterPro" id="IPR051552">
    <property type="entry name" value="HptR"/>
</dbReference>
<dbReference type="Pfam" id="PF17853">
    <property type="entry name" value="GGDEF_2"/>
    <property type="match status" value="1"/>
</dbReference>
<feature type="domain" description="HTH araC/xylS-type" evidence="12">
    <location>
        <begin position="432"/>
        <end position="531"/>
    </location>
</feature>
<evidence type="ECO:0000256" key="8">
    <source>
        <dbReference type="ARBA" id="ARBA00023163"/>
    </source>
</evidence>
<dbReference type="CDD" id="cd17536">
    <property type="entry name" value="REC_YesN-like"/>
    <property type="match status" value="1"/>
</dbReference>
<keyword evidence="6" id="KW-0805">Transcription regulation</keyword>
<evidence type="ECO:0000256" key="3">
    <source>
        <dbReference type="ARBA" id="ARBA00022490"/>
    </source>
</evidence>
<evidence type="ECO:0000259" key="13">
    <source>
        <dbReference type="PROSITE" id="PS50110"/>
    </source>
</evidence>
<evidence type="ECO:0000256" key="10">
    <source>
        <dbReference type="PROSITE-ProRule" id="PRU00169"/>
    </source>
</evidence>
<dbReference type="EMBL" id="JACOPG010000002">
    <property type="protein sequence ID" value="MBC5686233.1"/>
    <property type="molecule type" value="Genomic_DNA"/>
</dbReference>
<dbReference type="SUPFAM" id="SSF52172">
    <property type="entry name" value="CheY-like"/>
    <property type="match status" value="1"/>
</dbReference>
<dbReference type="RefSeq" id="WP_186854175.1">
    <property type="nucleotide sequence ID" value="NZ_JACOPG010000002.1"/>
</dbReference>
<dbReference type="InterPro" id="IPR001789">
    <property type="entry name" value="Sig_transdc_resp-reg_receiver"/>
</dbReference>
<evidence type="ECO:0000256" key="9">
    <source>
        <dbReference type="ARBA" id="ARBA00024867"/>
    </source>
</evidence>
<keyword evidence="8" id="KW-0804">Transcription</keyword>
<protein>
    <recommendedName>
        <fullName evidence="2">Stage 0 sporulation protein A homolog</fullName>
    </recommendedName>
</protein>
<dbReference type="InterPro" id="IPR009057">
    <property type="entry name" value="Homeodomain-like_sf"/>
</dbReference>
<dbReference type="Pfam" id="PF00072">
    <property type="entry name" value="Response_reg"/>
    <property type="match status" value="1"/>
</dbReference>
<feature type="coiled-coil region" evidence="11">
    <location>
        <begin position="109"/>
        <end position="149"/>
    </location>
</feature>